<protein>
    <submittedName>
        <fullName evidence="2">Uncharacterized protein</fullName>
    </submittedName>
</protein>
<dbReference type="EMBL" id="AP018112">
    <property type="protein sequence ID" value="BAX62232.1"/>
    <property type="molecule type" value="Genomic_DNA"/>
</dbReference>
<accession>A0A1Y1BQJ3</accession>
<evidence type="ECO:0000313" key="2">
    <source>
        <dbReference type="EMBL" id="BAX62232.1"/>
    </source>
</evidence>
<evidence type="ECO:0000313" key="3">
    <source>
        <dbReference type="Proteomes" id="UP000218432"/>
    </source>
</evidence>
<dbReference type="AlphaFoldDB" id="A0A1Y1BQJ3"/>
<reference evidence="2 3" key="1">
    <citation type="journal article" date="2017" name="Genome Announc.">
        <title>Complete Genome Sequence of Burkholderia stabilis FERMP-21014.</title>
        <authorList>
            <person name="Konishi K."/>
            <person name="Kumagai T."/>
            <person name="Sakasegawa S."/>
            <person name="Tamura T."/>
        </authorList>
    </citation>
    <scope>NUCLEOTIDE SEQUENCE [LARGE SCALE GENOMIC DNA]</scope>
    <source>
        <strain evidence="2 3">FERMP-21014</strain>
    </source>
</reference>
<name>A0A1Y1BQJ3_9BURK</name>
<gene>
    <name evidence="2" type="ORF">BSFP_050990</name>
</gene>
<feature type="region of interest" description="Disordered" evidence="1">
    <location>
        <begin position="1"/>
        <end position="79"/>
    </location>
</feature>
<dbReference type="Proteomes" id="UP000218432">
    <property type="component" value="Chromosome 2"/>
</dbReference>
<sequence length="79" mass="7949">MNVQRSPAAGTARCSTARHAPRPPSRSNAANGNRSTIGPPSVQEDDGANGAGTPSGSRIAEHPDASARGAPRFSAIATQ</sequence>
<feature type="compositionally biased region" description="Polar residues" evidence="1">
    <location>
        <begin position="25"/>
        <end position="38"/>
    </location>
</feature>
<evidence type="ECO:0000256" key="1">
    <source>
        <dbReference type="SAM" id="MobiDB-lite"/>
    </source>
</evidence>
<proteinExistence type="predicted"/>
<organism evidence="2 3">
    <name type="scientific">Burkholderia stabilis</name>
    <dbReference type="NCBI Taxonomy" id="95485"/>
    <lineage>
        <taxon>Bacteria</taxon>
        <taxon>Pseudomonadati</taxon>
        <taxon>Pseudomonadota</taxon>
        <taxon>Betaproteobacteria</taxon>
        <taxon>Burkholderiales</taxon>
        <taxon>Burkholderiaceae</taxon>
        <taxon>Burkholderia</taxon>
        <taxon>Burkholderia cepacia complex</taxon>
    </lineage>
</organism>